<keyword evidence="3" id="KW-0007">Acetylation</keyword>
<evidence type="ECO:0000313" key="7">
    <source>
        <dbReference type="RefSeq" id="XP_032804188.1"/>
    </source>
</evidence>
<dbReference type="SMART" id="SM00233">
    <property type="entry name" value="PH"/>
    <property type="match status" value="2"/>
</dbReference>
<name>A0AAJ7WPN8_PETMA</name>
<dbReference type="SUPFAM" id="SSF50729">
    <property type="entry name" value="PH domain-like"/>
    <property type="match status" value="2"/>
</dbReference>
<evidence type="ECO:0000256" key="2">
    <source>
        <dbReference type="ARBA" id="ARBA00022737"/>
    </source>
</evidence>
<protein>
    <submittedName>
        <fullName evidence="7">Pleckstrin-like</fullName>
    </submittedName>
</protein>
<dbReference type="GO" id="GO:0005886">
    <property type="term" value="C:plasma membrane"/>
    <property type="evidence" value="ECO:0007669"/>
    <property type="project" value="TreeGrafter"/>
</dbReference>
<dbReference type="AlphaFoldDB" id="A0AAJ7WPN8"/>
<feature type="domain" description="PH" evidence="4">
    <location>
        <begin position="310"/>
        <end position="416"/>
    </location>
</feature>
<dbReference type="Gene3D" id="2.30.29.30">
    <property type="entry name" value="Pleckstrin-homology domain (PH domain)/Phosphotyrosine-binding domain (PTB)"/>
    <property type="match status" value="2"/>
</dbReference>
<dbReference type="Proteomes" id="UP001318040">
    <property type="component" value="Chromosome 6"/>
</dbReference>
<dbReference type="SUPFAM" id="SSF46785">
    <property type="entry name" value="Winged helix' DNA-binding domain"/>
    <property type="match status" value="1"/>
</dbReference>
<feature type="domain" description="DEP" evidence="5">
    <location>
        <begin position="203"/>
        <end position="286"/>
    </location>
</feature>
<dbReference type="PROSITE" id="PS50186">
    <property type="entry name" value="DEP"/>
    <property type="match status" value="1"/>
</dbReference>
<dbReference type="RefSeq" id="XP_032804188.1">
    <property type="nucleotide sequence ID" value="XM_032948297.1"/>
</dbReference>
<evidence type="ECO:0000259" key="5">
    <source>
        <dbReference type="PROSITE" id="PS50186"/>
    </source>
</evidence>
<keyword evidence="6" id="KW-1185">Reference proteome</keyword>
<sequence>MQAGSDAVGTATLETSFFWRGVGGVCDPLELDYVVVELPHATKAPARRARVLLKAGWVRKIKSWTNRRAHMEIIKQGYLVKRGHVVHNWKARWFMLDGESLTYYTCKGEVSSKGSIPLKDCQVVSPCLDYSKRPTVFKVVNKKQELVMQASSLEERDAWVLDLRSAARCLQEGRPFTRSSLRQSIRLEHSLNLREILAKMKDPESGIKSESFNSSNKLYKDCFTGACVVNWLVSSEVVRTRAEGLLACLALLDDGYVRPTGDHAKSAAHSNSQFLDDTEALYCFIDSRHGAQDTDSDDECSILREEFRGRIIKQGCLLKQGHKRLNWKIRKFVLREEPAYLHYYDPTKEDSRYPLGGFALKNSIISAMGEDGLPPGGDKVQGNLIHIITPEDVHYYLQASTSAERQQWIEAIKRLC</sequence>
<evidence type="ECO:0000256" key="3">
    <source>
        <dbReference type="ARBA" id="ARBA00022990"/>
    </source>
</evidence>
<keyword evidence="1" id="KW-0597">Phosphoprotein</keyword>
<evidence type="ECO:0000259" key="4">
    <source>
        <dbReference type="PROSITE" id="PS50003"/>
    </source>
</evidence>
<dbReference type="Gene3D" id="1.10.10.10">
    <property type="entry name" value="Winged helix-like DNA-binding domain superfamily/Winged helix DNA-binding domain"/>
    <property type="match status" value="1"/>
</dbReference>
<dbReference type="InterPro" id="IPR036390">
    <property type="entry name" value="WH_DNA-bd_sf"/>
</dbReference>
<dbReference type="Pfam" id="PF00169">
    <property type="entry name" value="PH"/>
    <property type="match status" value="2"/>
</dbReference>
<dbReference type="SMART" id="SM00049">
    <property type="entry name" value="DEP"/>
    <property type="match status" value="1"/>
</dbReference>
<dbReference type="InterPro" id="IPR001849">
    <property type="entry name" value="PH_domain"/>
</dbReference>
<dbReference type="Pfam" id="PF00610">
    <property type="entry name" value="DEP"/>
    <property type="match status" value="1"/>
</dbReference>
<keyword evidence="2" id="KW-0677">Repeat</keyword>
<accession>A0AAJ7WPN8</accession>
<dbReference type="GO" id="GO:0035556">
    <property type="term" value="P:intracellular signal transduction"/>
    <property type="evidence" value="ECO:0007669"/>
    <property type="project" value="InterPro"/>
</dbReference>
<dbReference type="FunFam" id="2.30.29.30:FF:000286">
    <property type="entry name" value="PH-protein kinase domain containing protein"/>
    <property type="match status" value="1"/>
</dbReference>
<dbReference type="PANTHER" id="PTHR12092">
    <property type="entry name" value="PLECKSTRIN"/>
    <property type="match status" value="1"/>
</dbReference>
<dbReference type="KEGG" id="pmrn:116939638"/>
<organism evidence="6 7">
    <name type="scientific">Petromyzon marinus</name>
    <name type="common">Sea lamprey</name>
    <dbReference type="NCBI Taxonomy" id="7757"/>
    <lineage>
        <taxon>Eukaryota</taxon>
        <taxon>Metazoa</taxon>
        <taxon>Chordata</taxon>
        <taxon>Craniata</taxon>
        <taxon>Vertebrata</taxon>
        <taxon>Cyclostomata</taxon>
        <taxon>Hyperoartia</taxon>
        <taxon>Petromyzontiformes</taxon>
        <taxon>Petromyzontidae</taxon>
        <taxon>Petromyzon</taxon>
    </lineage>
</organism>
<dbReference type="GO" id="GO:0030036">
    <property type="term" value="P:actin cytoskeleton organization"/>
    <property type="evidence" value="ECO:0007669"/>
    <property type="project" value="TreeGrafter"/>
</dbReference>
<evidence type="ECO:0000256" key="1">
    <source>
        <dbReference type="ARBA" id="ARBA00022553"/>
    </source>
</evidence>
<dbReference type="PANTHER" id="PTHR12092:SF16">
    <property type="entry name" value="PH DOMAIN-CONTAINING PROTEIN"/>
    <property type="match status" value="1"/>
</dbReference>
<dbReference type="PROSITE" id="PS50003">
    <property type="entry name" value="PH_DOMAIN"/>
    <property type="match status" value="2"/>
</dbReference>
<dbReference type="InterPro" id="IPR011993">
    <property type="entry name" value="PH-like_dom_sf"/>
</dbReference>
<reference evidence="7" key="1">
    <citation type="submission" date="2025-08" db="UniProtKB">
        <authorList>
            <consortium name="RefSeq"/>
        </authorList>
    </citation>
    <scope>IDENTIFICATION</scope>
    <source>
        <tissue evidence="7">Sperm</tissue>
    </source>
</reference>
<gene>
    <name evidence="7" type="primary">LOC116939638</name>
</gene>
<evidence type="ECO:0000313" key="6">
    <source>
        <dbReference type="Proteomes" id="UP001318040"/>
    </source>
</evidence>
<dbReference type="InterPro" id="IPR037370">
    <property type="entry name" value="Pleckstrin"/>
</dbReference>
<proteinExistence type="predicted"/>
<dbReference type="InterPro" id="IPR000591">
    <property type="entry name" value="DEP_dom"/>
</dbReference>
<dbReference type="InterPro" id="IPR036388">
    <property type="entry name" value="WH-like_DNA-bd_sf"/>
</dbReference>
<feature type="domain" description="PH" evidence="4">
    <location>
        <begin position="72"/>
        <end position="168"/>
    </location>
</feature>